<proteinExistence type="predicted"/>
<keyword evidence="1" id="KW-0472">Membrane</keyword>
<comment type="caution">
    <text evidence="2">The sequence shown here is derived from an EMBL/GenBank/DDBJ whole genome shotgun (WGS) entry which is preliminary data.</text>
</comment>
<protein>
    <submittedName>
        <fullName evidence="2">YtzI protein</fullName>
    </submittedName>
</protein>
<reference evidence="2 3" key="1">
    <citation type="submission" date="2023-10" db="EMBL/GenBank/DDBJ databases">
        <title>Virgibacillus soli CC-YMP-6 genome.</title>
        <authorList>
            <person name="Miliotis G."/>
            <person name="Sengupta P."/>
            <person name="Hameed A."/>
            <person name="Chuvochina M."/>
            <person name="Mcdonagh F."/>
            <person name="Simpson A.C."/>
            <person name="Singh N.K."/>
            <person name="Rekha P.D."/>
            <person name="Raman K."/>
            <person name="Hugenholtz P."/>
            <person name="Venkateswaran K."/>
        </authorList>
    </citation>
    <scope>NUCLEOTIDE SEQUENCE [LARGE SCALE GENOMIC DNA]</scope>
    <source>
        <strain evidence="2 3">CC-YMP-6</strain>
    </source>
</reference>
<dbReference type="EMBL" id="JAWDIQ010000003">
    <property type="protein sequence ID" value="MDY0410402.1"/>
    <property type="molecule type" value="Genomic_DNA"/>
</dbReference>
<evidence type="ECO:0000313" key="3">
    <source>
        <dbReference type="Proteomes" id="UP001275315"/>
    </source>
</evidence>
<dbReference type="NCBIfam" id="NF033232">
    <property type="entry name" value="small_YtzI"/>
    <property type="match status" value="1"/>
</dbReference>
<dbReference type="Proteomes" id="UP001275315">
    <property type="component" value="Unassembled WGS sequence"/>
</dbReference>
<gene>
    <name evidence="2" type="primary">ytzI</name>
    <name evidence="2" type="ORF">RWD45_19945</name>
</gene>
<evidence type="ECO:0000313" key="2">
    <source>
        <dbReference type="EMBL" id="MDY0410402.1"/>
    </source>
</evidence>
<dbReference type="RefSeq" id="WP_320381282.1">
    <property type="nucleotide sequence ID" value="NZ_JAWDIQ010000003.1"/>
</dbReference>
<accession>A0ABU5CVJ2</accession>
<sequence>MVYYVIAMVAICVIVLIMSLVTVSKGYAYKHVVDPLPENEGTNNKVEGIGKK</sequence>
<feature type="transmembrane region" description="Helical" evidence="1">
    <location>
        <begin position="6"/>
        <end position="23"/>
    </location>
</feature>
<keyword evidence="1" id="KW-0812">Transmembrane</keyword>
<name>A0ABU5CVJ2_9BACI</name>
<keyword evidence="3" id="KW-1185">Reference proteome</keyword>
<evidence type="ECO:0000256" key="1">
    <source>
        <dbReference type="SAM" id="Phobius"/>
    </source>
</evidence>
<keyword evidence="1" id="KW-1133">Transmembrane helix</keyword>
<organism evidence="2 3">
    <name type="scientific">Paracerasibacillus soli</name>
    <dbReference type="NCBI Taxonomy" id="480284"/>
    <lineage>
        <taxon>Bacteria</taxon>
        <taxon>Bacillati</taxon>
        <taxon>Bacillota</taxon>
        <taxon>Bacilli</taxon>
        <taxon>Bacillales</taxon>
        <taxon>Bacillaceae</taxon>
        <taxon>Paracerasibacillus</taxon>
    </lineage>
</organism>
<dbReference type="InterPro" id="IPR047753">
    <property type="entry name" value="YtzI-like"/>
</dbReference>